<dbReference type="AlphaFoldDB" id="A0A485D3P3"/>
<organism evidence="1 2">
    <name type="scientific">Raoultella planticola</name>
    <name type="common">Klebsiella planticola</name>
    <dbReference type="NCBI Taxonomy" id="575"/>
    <lineage>
        <taxon>Bacteria</taxon>
        <taxon>Pseudomonadati</taxon>
        <taxon>Pseudomonadota</taxon>
        <taxon>Gammaproteobacteria</taxon>
        <taxon>Enterobacterales</taxon>
        <taxon>Enterobacteriaceae</taxon>
        <taxon>Klebsiella/Raoultella group</taxon>
        <taxon>Raoultella</taxon>
    </lineage>
</organism>
<proteinExistence type="predicted"/>
<sequence length="84" mass="9895">MNQIPWPINTATWLNQTNSQRAISILMLVQKEFPIDIRFRYLEIIVSDIKILKKLLEHLCASEQREMVQEITACLLCLEQKHNS</sequence>
<reference evidence="1 2" key="1">
    <citation type="submission" date="2019-03" db="EMBL/GenBank/DDBJ databases">
        <authorList>
            <consortium name="Pathogen Informatics"/>
        </authorList>
    </citation>
    <scope>NUCLEOTIDE SEQUENCE [LARGE SCALE GENOMIC DNA]</scope>
    <source>
        <strain evidence="1 2">NCTC12998</strain>
    </source>
</reference>
<gene>
    <name evidence="1" type="ORF">NCTC12998_07197</name>
</gene>
<name>A0A485D3P3_RAOPL</name>
<evidence type="ECO:0000313" key="1">
    <source>
        <dbReference type="EMBL" id="VFS91638.1"/>
    </source>
</evidence>
<dbReference type="EMBL" id="CAADJE010000040">
    <property type="protein sequence ID" value="VFS91638.1"/>
    <property type="molecule type" value="Genomic_DNA"/>
</dbReference>
<evidence type="ECO:0000313" key="2">
    <source>
        <dbReference type="Proteomes" id="UP000345637"/>
    </source>
</evidence>
<accession>A0A485D3P3</accession>
<protein>
    <submittedName>
        <fullName evidence="1">Uncharacterized protein</fullName>
    </submittedName>
</protein>
<dbReference type="Proteomes" id="UP000345637">
    <property type="component" value="Unassembled WGS sequence"/>
</dbReference>